<dbReference type="InterPro" id="IPR000620">
    <property type="entry name" value="EamA_dom"/>
</dbReference>
<sequence length="312" mass="33564">MFAGIALKILAAFFFTLMAACIRWIGDAVPPGQVVFFRSFLGLLPIVVWLILVGELKQTVLTRNIPGHFLRSFIGCLSMLFVFSGLARLPLPDATVIGYAAPLITIVLAYFILKERIGIYRWSAVGVGLIGVLILLWPHLSGGTLAEAFGGVGGEARVSQGALFALAGAFCSACAMIQVRRLAQTEKAGAIVFYFSLFSAVLSFLSIPFGWVMPDLTVMGVLLLTGIFGGIGQLLMTQSYRYADASLIAVFEYTTIIWSVALGWALFGDVPQSTVYIGAAIIIGSGVYVIFREHRLGIKRARARKASAPPST</sequence>
<comment type="subcellular location">
    <subcellularLocation>
        <location evidence="1">Membrane</location>
        <topology evidence="1">Multi-pass membrane protein</topology>
    </subcellularLocation>
</comment>
<evidence type="ECO:0000256" key="5">
    <source>
        <dbReference type="ARBA" id="ARBA00023136"/>
    </source>
</evidence>
<organism evidence="8 9">
    <name type="scientific">Agaricicola taiwanensis</name>
    <dbReference type="NCBI Taxonomy" id="591372"/>
    <lineage>
        <taxon>Bacteria</taxon>
        <taxon>Pseudomonadati</taxon>
        <taxon>Pseudomonadota</taxon>
        <taxon>Alphaproteobacteria</taxon>
        <taxon>Rhodobacterales</taxon>
        <taxon>Paracoccaceae</taxon>
        <taxon>Agaricicola</taxon>
    </lineage>
</organism>
<name>A0A8J3DU80_9RHOB</name>
<reference evidence="8" key="1">
    <citation type="journal article" date="2014" name="Int. J. Syst. Evol. Microbiol.">
        <title>Complete genome sequence of Corynebacterium casei LMG S-19264T (=DSM 44701T), isolated from a smear-ripened cheese.</title>
        <authorList>
            <consortium name="US DOE Joint Genome Institute (JGI-PGF)"/>
            <person name="Walter F."/>
            <person name="Albersmeier A."/>
            <person name="Kalinowski J."/>
            <person name="Ruckert C."/>
        </authorList>
    </citation>
    <scope>NUCLEOTIDE SEQUENCE</scope>
    <source>
        <strain evidence="8">CCM 7684</strain>
    </source>
</reference>
<evidence type="ECO:0000256" key="4">
    <source>
        <dbReference type="ARBA" id="ARBA00022989"/>
    </source>
</evidence>
<evidence type="ECO:0000256" key="1">
    <source>
        <dbReference type="ARBA" id="ARBA00004141"/>
    </source>
</evidence>
<dbReference type="SUPFAM" id="SSF103481">
    <property type="entry name" value="Multidrug resistance efflux transporter EmrE"/>
    <property type="match status" value="2"/>
</dbReference>
<reference evidence="8" key="2">
    <citation type="submission" date="2020-09" db="EMBL/GenBank/DDBJ databases">
        <authorList>
            <person name="Sun Q."/>
            <person name="Sedlacek I."/>
        </authorList>
    </citation>
    <scope>NUCLEOTIDE SEQUENCE</scope>
    <source>
        <strain evidence="8">CCM 7684</strain>
    </source>
</reference>
<keyword evidence="5 6" id="KW-0472">Membrane</keyword>
<dbReference type="Proteomes" id="UP000602745">
    <property type="component" value="Unassembled WGS sequence"/>
</dbReference>
<proteinExistence type="inferred from homology"/>
<protein>
    <submittedName>
        <fullName evidence="8">Permease</fullName>
    </submittedName>
</protein>
<feature type="transmembrane region" description="Helical" evidence="6">
    <location>
        <begin position="273"/>
        <end position="291"/>
    </location>
</feature>
<keyword evidence="3 6" id="KW-0812">Transmembrane</keyword>
<keyword evidence="4 6" id="KW-1133">Transmembrane helix</keyword>
<dbReference type="PANTHER" id="PTHR22911">
    <property type="entry name" value="ACYL-MALONYL CONDENSING ENZYME-RELATED"/>
    <property type="match status" value="1"/>
</dbReference>
<feature type="transmembrane region" description="Helical" evidence="6">
    <location>
        <begin position="247"/>
        <end position="267"/>
    </location>
</feature>
<feature type="transmembrane region" description="Helical" evidence="6">
    <location>
        <begin position="160"/>
        <end position="179"/>
    </location>
</feature>
<dbReference type="EMBL" id="BMCP01000002">
    <property type="protein sequence ID" value="GGE42861.1"/>
    <property type="molecule type" value="Genomic_DNA"/>
</dbReference>
<evidence type="ECO:0000256" key="3">
    <source>
        <dbReference type="ARBA" id="ARBA00022692"/>
    </source>
</evidence>
<feature type="domain" description="EamA" evidence="7">
    <location>
        <begin position="161"/>
        <end position="290"/>
    </location>
</feature>
<feature type="transmembrane region" description="Helical" evidence="6">
    <location>
        <begin position="68"/>
        <end position="90"/>
    </location>
</feature>
<feature type="transmembrane region" description="Helical" evidence="6">
    <location>
        <begin position="35"/>
        <end position="56"/>
    </location>
</feature>
<dbReference type="InterPro" id="IPR037185">
    <property type="entry name" value="EmrE-like"/>
</dbReference>
<evidence type="ECO:0000256" key="6">
    <source>
        <dbReference type="SAM" id="Phobius"/>
    </source>
</evidence>
<dbReference type="Pfam" id="PF00892">
    <property type="entry name" value="EamA"/>
    <property type="match status" value="2"/>
</dbReference>
<evidence type="ECO:0000313" key="9">
    <source>
        <dbReference type="Proteomes" id="UP000602745"/>
    </source>
</evidence>
<comment type="caution">
    <text evidence="8">The sequence shown here is derived from an EMBL/GenBank/DDBJ whole genome shotgun (WGS) entry which is preliminary data.</text>
</comment>
<dbReference type="RefSeq" id="WP_188409593.1">
    <property type="nucleotide sequence ID" value="NZ_BMCP01000002.1"/>
</dbReference>
<comment type="similarity">
    <text evidence="2">Belongs to the drug/metabolite transporter (DMT) superfamily. 10 TMS drug/metabolite exporter (DME) (TC 2.A.7.3) family.</text>
</comment>
<feature type="transmembrane region" description="Helical" evidence="6">
    <location>
        <begin position="96"/>
        <end position="113"/>
    </location>
</feature>
<evidence type="ECO:0000313" key="8">
    <source>
        <dbReference type="EMBL" id="GGE42861.1"/>
    </source>
</evidence>
<evidence type="ECO:0000256" key="2">
    <source>
        <dbReference type="ARBA" id="ARBA00009853"/>
    </source>
</evidence>
<gene>
    <name evidence="8" type="ORF">GCM10007276_20150</name>
</gene>
<feature type="transmembrane region" description="Helical" evidence="6">
    <location>
        <begin position="217"/>
        <end position="235"/>
    </location>
</feature>
<accession>A0A8J3DU80</accession>
<dbReference type="AlphaFoldDB" id="A0A8J3DU80"/>
<dbReference type="PANTHER" id="PTHR22911:SF6">
    <property type="entry name" value="SOLUTE CARRIER FAMILY 35 MEMBER G1"/>
    <property type="match status" value="1"/>
</dbReference>
<keyword evidence="9" id="KW-1185">Reference proteome</keyword>
<feature type="transmembrane region" description="Helical" evidence="6">
    <location>
        <begin position="120"/>
        <end position="140"/>
    </location>
</feature>
<dbReference type="GO" id="GO:0016020">
    <property type="term" value="C:membrane"/>
    <property type="evidence" value="ECO:0007669"/>
    <property type="project" value="UniProtKB-SubCell"/>
</dbReference>
<feature type="domain" description="EamA" evidence="7">
    <location>
        <begin position="4"/>
        <end position="136"/>
    </location>
</feature>
<feature type="transmembrane region" description="Helical" evidence="6">
    <location>
        <begin position="191"/>
        <end position="211"/>
    </location>
</feature>
<evidence type="ECO:0000259" key="7">
    <source>
        <dbReference type="Pfam" id="PF00892"/>
    </source>
</evidence>